<evidence type="ECO:0008006" key="3">
    <source>
        <dbReference type="Google" id="ProtNLM"/>
    </source>
</evidence>
<dbReference type="Proteomes" id="UP000234331">
    <property type="component" value="Unassembled WGS sequence"/>
</dbReference>
<gene>
    <name evidence="1" type="ORF">FRACA_550005</name>
</gene>
<keyword evidence="2" id="KW-1185">Reference proteome</keyword>
<sequence>MTAPRRDIPRRARAGSSSTAVINALDAQRDAERRRAMRAILRRPLLVAHGADADVFRLVRRHQTWLRDWFTRETGWSLRVDPEVARLAKIPADLTDGTRPATTGSAQQPFGRRRYVLLCLALAGLERADNQITLGRLADDVMLGCAAPEFTEAGISFSLDSRDERADLVAAVRVLLDLGVLRRVAGDETTFTAGTGDALYDLDRRALAGMLVTRRGPSTVSDNPGPADLDGRLAAVVEELTADTDDARNLARRHALTRRLLDDPVVYLADLDEGERAYLTSQRAALTRRITEATGLVAEIRAEGIAMVDPDGDLTDTRMPEDGTDGHATLLLAEHLAREGARLGPQEPIAVADLDAHMRELIAQHQRHWRKGVAEPDAEVELVDRALSRMRALGLLRRRGDDVFALPALARFALGDLRDGGGQEALA</sequence>
<dbReference type="InterPro" id="IPR013494">
    <property type="entry name" value="CHP02678"/>
</dbReference>
<dbReference type="EMBL" id="FZMO01000501">
    <property type="protein sequence ID" value="SNQ50850.1"/>
    <property type="molecule type" value="Genomic_DNA"/>
</dbReference>
<dbReference type="OrthoDB" id="188354at2"/>
<dbReference type="AlphaFoldDB" id="A0A2I2KYW7"/>
<proteinExistence type="predicted"/>
<accession>A0A2I2KYW7</accession>
<dbReference type="Pfam" id="PF09661">
    <property type="entry name" value="DUF2398"/>
    <property type="match status" value="1"/>
</dbReference>
<dbReference type="RefSeq" id="WP_101834398.1">
    <property type="nucleotide sequence ID" value="NZ_FZMO01000501.1"/>
</dbReference>
<name>A0A2I2KYW7_9ACTN</name>
<protein>
    <recommendedName>
        <fullName evidence="3">TIGR02678 family protein</fullName>
    </recommendedName>
</protein>
<evidence type="ECO:0000313" key="1">
    <source>
        <dbReference type="EMBL" id="SNQ50850.1"/>
    </source>
</evidence>
<dbReference type="NCBIfam" id="TIGR02678">
    <property type="entry name" value="TIGR02678 family protein"/>
    <property type="match status" value="1"/>
</dbReference>
<organism evidence="1 2">
    <name type="scientific">Frankia canadensis</name>
    <dbReference type="NCBI Taxonomy" id="1836972"/>
    <lineage>
        <taxon>Bacteria</taxon>
        <taxon>Bacillati</taxon>
        <taxon>Actinomycetota</taxon>
        <taxon>Actinomycetes</taxon>
        <taxon>Frankiales</taxon>
        <taxon>Frankiaceae</taxon>
        <taxon>Frankia</taxon>
    </lineage>
</organism>
<evidence type="ECO:0000313" key="2">
    <source>
        <dbReference type="Proteomes" id="UP000234331"/>
    </source>
</evidence>
<reference evidence="1 2" key="1">
    <citation type="submission" date="2017-06" db="EMBL/GenBank/DDBJ databases">
        <authorList>
            <person name="Kim H.J."/>
            <person name="Triplett B.A."/>
        </authorList>
    </citation>
    <scope>NUCLEOTIDE SEQUENCE [LARGE SCALE GENOMIC DNA]</scope>
    <source>
        <strain evidence="1">FRACA_ARgP5</strain>
    </source>
</reference>